<name>A0A158JC96_CABCO</name>
<evidence type="ECO:0000313" key="3">
    <source>
        <dbReference type="Proteomes" id="UP000054740"/>
    </source>
</evidence>
<dbReference type="Pfam" id="PF13489">
    <property type="entry name" value="Methyltransf_23"/>
    <property type="match status" value="1"/>
</dbReference>
<protein>
    <submittedName>
        <fullName evidence="2">Glycosyl transferase family 2</fullName>
    </submittedName>
</protein>
<sequence length="1020" mass="114983">MERLHVQQPDPFSLLPERNFGAGGEARRLADITRAYSDETVVWQEAVYDEARVIAERIGAKKIVDLGVGGGQKLARKFDGFDAELLQVDWADNRERTDLNLPRFFRANLEDGPDLDRLFLELSSDKTTLIILSDVIEHLDDPRLLLRTLRAALKVHTGNRLVISTPDRERVDGLRSNSIPDNPTHIRQWTIVEFSSMLESSGFRVDSIKLGPDNKSDKSLRTIIAEVSCDADFYAEFLRKNNLPPSSDHLVITTEHSNALSTGGIGTYYQMAEEHSGKKRIFLYCGGGGLPEEWARFAETSRWLHCSAICGRSNDSLQQIADVNHHEVLSATLWTVFIYDDIKLIEYQDYRGIGIHVAQAKRARMLPSSVFVLAYAHGNHLYLDHAAGTISQERELAVDARERLSIELADCAVFPSAFLRDLYLNVGGFQPRRHVLQPYPIKITDSDLVETDFGKVTTIVFYGKHTEQKGYFDFCDAVVELFKNPSYRATAKQIKRIVVLGSTEPDSRLSEIPGVVVECGFYPRNRVVELLANLASEALVVLPYKGDNHPLSIFEVVDTQCQLLAYKAGGIPEQIPAELHDLLLSEPNTEALAAAMDRCIALPFWERCDLIRRTKASIRWHYDNHGQSYSRLIESFKQYQPTPDVTGGGEVSLIVPNFNGTAALLDDAIVGIRNSFRKPRVAIFVDDASTEDNFALLKKHGEHIEGIATEVIRNDKNLGLAGTRNVGLSRVTTPYVCAHDNDNILLNRFLDIATRVLDENPEVAAVTSWTVAFNDGDQWQAGSTTTLNYRYRPIGADVGLGLKDNTFGDAMAVYRVDAVREIGGWDQTSKALWEDWQLFLKLATHGKQIWVIPKEMILYRVRPTSMLRSYPKFNGWLRIANAVPGIPPNQKYGLARAITTPDWKFVTERLSLQWQVKNLSLETGKLSHEIERLTKQWSADVAHFSSEITQCRQEIDRLLPAEIAAQEIPALHREIERLSQIERSTTWRATRRLREFAGKHRIIAAVLRRFTRDGADITGK</sequence>
<dbReference type="InterPro" id="IPR029044">
    <property type="entry name" value="Nucleotide-diphossugar_trans"/>
</dbReference>
<dbReference type="InterPro" id="IPR050834">
    <property type="entry name" value="Glycosyltransf_2"/>
</dbReference>
<keyword evidence="3" id="KW-1185">Reference proteome</keyword>
<dbReference type="Gene3D" id="3.40.50.150">
    <property type="entry name" value="Vaccinia Virus protein VP39"/>
    <property type="match status" value="1"/>
</dbReference>
<dbReference type="SUPFAM" id="SSF53335">
    <property type="entry name" value="S-adenosyl-L-methionine-dependent methyltransferases"/>
    <property type="match status" value="1"/>
</dbReference>
<proteinExistence type="predicted"/>
<dbReference type="Gene3D" id="3.90.550.10">
    <property type="entry name" value="Spore Coat Polysaccharide Biosynthesis Protein SpsA, Chain A"/>
    <property type="match status" value="1"/>
</dbReference>
<dbReference type="InterPro" id="IPR029063">
    <property type="entry name" value="SAM-dependent_MTases_sf"/>
</dbReference>
<gene>
    <name evidence="2" type="ORF">AWB70_06251</name>
</gene>
<evidence type="ECO:0000313" key="2">
    <source>
        <dbReference type="EMBL" id="SAL66163.1"/>
    </source>
</evidence>
<evidence type="ECO:0000259" key="1">
    <source>
        <dbReference type="Pfam" id="PF00535"/>
    </source>
</evidence>
<keyword evidence="2" id="KW-0808">Transferase</keyword>
<dbReference type="AlphaFoldDB" id="A0A158JC96"/>
<organism evidence="2 3">
    <name type="scientific">Caballeronia cordobensis</name>
    <name type="common">Burkholderia cordobensis</name>
    <dbReference type="NCBI Taxonomy" id="1353886"/>
    <lineage>
        <taxon>Bacteria</taxon>
        <taxon>Pseudomonadati</taxon>
        <taxon>Pseudomonadota</taxon>
        <taxon>Betaproteobacteria</taxon>
        <taxon>Burkholderiales</taxon>
        <taxon>Burkholderiaceae</taxon>
        <taxon>Caballeronia</taxon>
    </lineage>
</organism>
<dbReference type="InterPro" id="IPR001173">
    <property type="entry name" value="Glyco_trans_2-like"/>
</dbReference>
<dbReference type="SUPFAM" id="SSF53448">
    <property type="entry name" value="Nucleotide-diphospho-sugar transferases"/>
    <property type="match status" value="1"/>
</dbReference>
<dbReference type="GO" id="GO:0016740">
    <property type="term" value="F:transferase activity"/>
    <property type="evidence" value="ECO:0007669"/>
    <property type="project" value="UniProtKB-KW"/>
</dbReference>
<reference evidence="3" key="1">
    <citation type="submission" date="2016-01" db="EMBL/GenBank/DDBJ databases">
        <authorList>
            <person name="Peeters C."/>
        </authorList>
    </citation>
    <scope>NUCLEOTIDE SEQUENCE [LARGE SCALE GENOMIC DNA]</scope>
</reference>
<dbReference type="Gene3D" id="3.40.50.2000">
    <property type="entry name" value="Glycogen Phosphorylase B"/>
    <property type="match status" value="1"/>
</dbReference>
<dbReference type="Pfam" id="PF00535">
    <property type="entry name" value="Glycos_transf_2"/>
    <property type="match status" value="1"/>
</dbReference>
<dbReference type="Proteomes" id="UP000054740">
    <property type="component" value="Unassembled WGS sequence"/>
</dbReference>
<feature type="domain" description="Glycosyltransferase 2-like" evidence="1">
    <location>
        <begin position="652"/>
        <end position="822"/>
    </location>
</feature>
<dbReference type="PANTHER" id="PTHR43685:SF2">
    <property type="entry name" value="GLYCOSYLTRANSFERASE 2-LIKE DOMAIN-CONTAINING PROTEIN"/>
    <property type="match status" value="1"/>
</dbReference>
<dbReference type="EMBL" id="FCNY02000023">
    <property type="protein sequence ID" value="SAL66163.1"/>
    <property type="molecule type" value="Genomic_DNA"/>
</dbReference>
<dbReference type="PANTHER" id="PTHR43685">
    <property type="entry name" value="GLYCOSYLTRANSFERASE"/>
    <property type="match status" value="1"/>
</dbReference>
<accession>A0A158JC96</accession>
<dbReference type="SUPFAM" id="SSF53756">
    <property type="entry name" value="UDP-Glycosyltransferase/glycogen phosphorylase"/>
    <property type="match status" value="1"/>
</dbReference>